<dbReference type="RefSeq" id="XP_001024634.1">
    <property type="nucleotide sequence ID" value="XM_001024634.3"/>
</dbReference>
<dbReference type="EMBL" id="GG662449">
    <property type="protein sequence ID" value="EAS04389.1"/>
    <property type="molecule type" value="Genomic_DNA"/>
</dbReference>
<organism evidence="8 9">
    <name type="scientific">Tetrahymena thermophila (strain SB210)</name>
    <dbReference type="NCBI Taxonomy" id="312017"/>
    <lineage>
        <taxon>Eukaryota</taxon>
        <taxon>Sar</taxon>
        <taxon>Alveolata</taxon>
        <taxon>Ciliophora</taxon>
        <taxon>Intramacronucleata</taxon>
        <taxon>Oligohymenophorea</taxon>
        <taxon>Hymenostomatida</taxon>
        <taxon>Tetrahymenina</taxon>
        <taxon>Tetrahymenidae</taxon>
        <taxon>Tetrahymena</taxon>
    </lineage>
</organism>
<dbReference type="PANTHER" id="PTHR11751:SF29">
    <property type="entry name" value="ALANINE TRANSAMINASE"/>
    <property type="match status" value="1"/>
</dbReference>
<dbReference type="Pfam" id="PF00155">
    <property type="entry name" value="Aminotran_1_2"/>
    <property type="match status" value="1"/>
</dbReference>
<keyword evidence="4" id="KW-0808">Transferase</keyword>
<gene>
    <name evidence="8" type="ORF">TTHERM_00302100</name>
</gene>
<accession>I7LXC9</accession>
<dbReference type="eggNOG" id="KOG0258">
    <property type="taxonomic scope" value="Eukaryota"/>
</dbReference>
<dbReference type="FunFam" id="3.90.1150.10:FF:000151">
    <property type="entry name" value="Alanine aminotransferase 2"/>
    <property type="match status" value="1"/>
</dbReference>
<dbReference type="Gene3D" id="3.40.640.10">
    <property type="entry name" value="Type I PLP-dependent aspartate aminotransferase-like (Major domain)"/>
    <property type="match status" value="1"/>
</dbReference>
<dbReference type="UniPathway" id="UPA00528">
    <property type="reaction ID" value="UER00586"/>
</dbReference>
<dbReference type="OMA" id="FGFECPP"/>
<proteinExistence type="inferred from homology"/>
<name>I7LXC9_TETTS</name>
<evidence type="ECO:0000256" key="1">
    <source>
        <dbReference type="ARBA" id="ARBA00001933"/>
    </source>
</evidence>
<comment type="similarity">
    <text evidence="6">Belongs to the class-I pyridoxal-phosphate-dependent aminotransferase family. Alanine aminotransferase subfamily.</text>
</comment>
<dbReference type="FunFam" id="3.40.640.10:FF:000012">
    <property type="entry name" value="alanine aminotransferase 2"/>
    <property type="match status" value="1"/>
</dbReference>
<comment type="cofactor">
    <cofactor evidence="1">
        <name>pyridoxal 5'-phosphate</name>
        <dbReference type="ChEBI" id="CHEBI:597326"/>
    </cofactor>
</comment>
<keyword evidence="5" id="KW-0663">Pyridoxal phosphate</keyword>
<dbReference type="InterPro" id="IPR015424">
    <property type="entry name" value="PyrdxlP-dep_Trfase"/>
</dbReference>
<evidence type="ECO:0000256" key="3">
    <source>
        <dbReference type="ARBA" id="ARBA00022576"/>
    </source>
</evidence>
<evidence type="ECO:0000256" key="6">
    <source>
        <dbReference type="ARBA" id="ARBA00025785"/>
    </source>
</evidence>
<dbReference type="STRING" id="312017.I7LXC9"/>
<evidence type="ECO:0000313" key="8">
    <source>
        <dbReference type="EMBL" id="EAS04389.1"/>
    </source>
</evidence>
<dbReference type="InterPro" id="IPR015421">
    <property type="entry name" value="PyrdxlP-dep_Trfase_major"/>
</dbReference>
<dbReference type="GO" id="GO:0004021">
    <property type="term" value="F:L-alanine:2-oxoglutarate aminotransferase activity"/>
    <property type="evidence" value="ECO:0007669"/>
    <property type="project" value="TreeGrafter"/>
</dbReference>
<dbReference type="PANTHER" id="PTHR11751">
    <property type="entry name" value="ALANINE AMINOTRANSFERASE"/>
    <property type="match status" value="1"/>
</dbReference>
<evidence type="ECO:0000313" key="9">
    <source>
        <dbReference type="Proteomes" id="UP000009168"/>
    </source>
</evidence>
<dbReference type="AlphaFoldDB" id="I7LXC9"/>
<evidence type="ECO:0000259" key="7">
    <source>
        <dbReference type="Pfam" id="PF00155"/>
    </source>
</evidence>
<dbReference type="InterPro" id="IPR004839">
    <property type="entry name" value="Aminotransferase_I/II_large"/>
</dbReference>
<dbReference type="Gene3D" id="3.90.1150.10">
    <property type="entry name" value="Aspartate Aminotransferase, domain 1"/>
    <property type="match status" value="1"/>
</dbReference>
<evidence type="ECO:0000256" key="5">
    <source>
        <dbReference type="ARBA" id="ARBA00022898"/>
    </source>
</evidence>
<dbReference type="GO" id="GO:0042853">
    <property type="term" value="P:L-alanine catabolic process"/>
    <property type="evidence" value="ECO:0007669"/>
    <property type="project" value="UniProtKB-UniPathway"/>
</dbReference>
<dbReference type="KEGG" id="tet:TTHERM_00302100"/>
<dbReference type="InterPro" id="IPR045088">
    <property type="entry name" value="ALAT1/2-like"/>
</dbReference>
<keyword evidence="9" id="KW-1185">Reference proteome</keyword>
<dbReference type="HOGENOM" id="CLU_014254_3_0_1"/>
<dbReference type="InParanoid" id="I7LXC9"/>
<reference evidence="9" key="1">
    <citation type="journal article" date="2006" name="PLoS Biol.">
        <title>Macronuclear genome sequence of the ciliate Tetrahymena thermophila, a model eukaryote.</title>
        <authorList>
            <person name="Eisen J.A."/>
            <person name="Coyne R.S."/>
            <person name="Wu M."/>
            <person name="Wu D."/>
            <person name="Thiagarajan M."/>
            <person name="Wortman J.R."/>
            <person name="Badger J.H."/>
            <person name="Ren Q."/>
            <person name="Amedeo P."/>
            <person name="Jones K.M."/>
            <person name="Tallon L.J."/>
            <person name="Delcher A.L."/>
            <person name="Salzberg S.L."/>
            <person name="Silva J.C."/>
            <person name="Haas B.J."/>
            <person name="Majoros W.H."/>
            <person name="Farzad M."/>
            <person name="Carlton J.M."/>
            <person name="Smith R.K. Jr."/>
            <person name="Garg J."/>
            <person name="Pearlman R.E."/>
            <person name="Karrer K.M."/>
            <person name="Sun L."/>
            <person name="Manning G."/>
            <person name="Elde N.C."/>
            <person name="Turkewitz A.P."/>
            <person name="Asai D.J."/>
            <person name="Wilkes D.E."/>
            <person name="Wang Y."/>
            <person name="Cai H."/>
            <person name="Collins K."/>
            <person name="Stewart B.A."/>
            <person name="Lee S.R."/>
            <person name="Wilamowska K."/>
            <person name="Weinberg Z."/>
            <person name="Ruzzo W.L."/>
            <person name="Wloga D."/>
            <person name="Gaertig J."/>
            <person name="Frankel J."/>
            <person name="Tsao C.-C."/>
            <person name="Gorovsky M.A."/>
            <person name="Keeling P.J."/>
            <person name="Waller R.F."/>
            <person name="Patron N.J."/>
            <person name="Cherry J.M."/>
            <person name="Stover N.A."/>
            <person name="Krieger C.J."/>
            <person name="del Toro C."/>
            <person name="Ryder H.F."/>
            <person name="Williamson S.C."/>
            <person name="Barbeau R.A."/>
            <person name="Hamilton E.P."/>
            <person name="Orias E."/>
        </authorList>
    </citation>
    <scope>NUCLEOTIDE SEQUENCE [LARGE SCALE GENOMIC DNA]</scope>
    <source>
        <strain evidence="9">SB210</strain>
    </source>
</reference>
<feature type="domain" description="Aminotransferase class I/classII large" evidence="7">
    <location>
        <begin position="142"/>
        <end position="496"/>
    </location>
</feature>
<dbReference type="GO" id="GO:0030170">
    <property type="term" value="F:pyridoxal phosphate binding"/>
    <property type="evidence" value="ECO:0007669"/>
    <property type="project" value="InterPro"/>
</dbReference>
<dbReference type="InterPro" id="IPR015422">
    <property type="entry name" value="PyrdxlP-dep_Trfase_small"/>
</dbReference>
<protein>
    <submittedName>
        <fullName evidence="8">Class I/II aminotransferase</fullName>
    </submittedName>
</protein>
<dbReference type="GeneID" id="7840116"/>
<keyword evidence="3 8" id="KW-0032">Aminotransferase</keyword>
<dbReference type="CDD" id="cd00609">
    <property type="entry name" value="AAT_like"/>
    <property type="match status" value="1"/>
</dbReference>
<evidence type="ECO:0000256" key="4">
    <source>
        <dbReference type="ARBA" id="ARBA00022679"/>
    </source>
</evidence>
<dbReference type="SUPFAM" id="SSF53383">
    <property type="entry name" value="PLP-dependent transferases"/>
    <property type="match status" value="1"/>
</dbReference>
<evidence type="ECO:0000256" key="2">
    <source>
        <dbReference type="ARBA" id="ARBA00011738"/>
    </source>
</evidence>
<dbReference type="OrthoDB" id="1732682at2759"/>
<dbReference type="Gene3D" id="1.10.287.1970">
    <property type="match status" value="1"/>
</dbReference>
<dbReference type="Proteomes" id="UP000009168">
    <property type="component" value="Unassembled WGS sequence"/>
</dbReference>
<comment type="subunit">
    <text evidence="2">Homodimer.</text>
</comment>
<sequence>MMQRQLASKLVRFFNSAASSANTGAQYRSDMNNQGKQRTEAPKFITEEDINKRVINAEYAVRGTVPTRAGKIKQLLKEGSHNYPFNQLTECNIGNPQIFGQKPITFNRQVLSTILNPELVNSEVYSKDVRARAKYYLERMGSTTIGAYSDSAGHIFIRESIAKYIAKRDNHLIPPDVNDIILTDGASQGVQICLNVLISDSRDGIMIPIPQYPLYSASCTLVGASEVHYFLDEQKGWSCSVEELKKQHRDAKMHGINPKILVVINPGNPTGQVLSYDTIKQMIEFAYDHKMVIFADEVYQDNIYTPNKEFVSFKKVRSELPYPYNNIELFSFHSTSKGLLGECGLRGGYFEMCNIDSRVKEEIIKLRSMFLCSNTVGQCTTELMCNPPTLQNASAETVEQYNNERNALLESLKRRAQIVTESLNKMTNITCQEVEGAMYAFPSIKFGKKALAEAAKKKMEPDLFYCLNVLENTGIVLVPGSGFRQEENTYHFRITTLILGEDRLRESMEALKNYNEKFHKEYC</sequence>